<dbReference type="RefSeq" id="WP_154617317.1">
    <property type="nucleotide sequence ID" value="NZ_JADFAY010000003.1"/>
</dbReference>
<comment type="caution">
    <text evidence="10">The sequence shown here is derived from an EMBL/GenBank/DDBJ whole genome shotgun (WGS) entry which is preliminary data.</text>
</comment>
<dbReference type="PANTHER" id="PTHR33514">
    <property type="entry name" value="PROTEIN ABCI12, CHLOROPLASTIC"/>
    <property type="match status" value="1"/>
</dbReference>
<keyword evidence="8 9" id="KW-0472">Membrane</keyword>
<evidence type="ECO:0000256" key="3">
    <source>
        <dbReference type="ARBA" id="ARBA00014042"/>
    </source>
</evidence>
<accession>A0A6L6G953</accession>
<dbReference type="AlphaFoldDB" id="A0A6L6G953"/>
<keyword evidence="7 9" id="KW-1133">Transmembrane helix</keyword>
<comment type="function">
    <text evidence="9">Transmembrane (T) component of an energy-coupling factor (ECF) ABC-transporter complex. Unlike classic ABC transporters this ECF transporter provides the energy necessary to transport a number of different substrates.</text>
</comment>
<reference evidence="10 11" key="1">
    <citation type="submission" date="2019-11" db="EMBL/GenBank/DDBJ databases">
        <title>Streptococcus uberis isolated from clinical mastitis cases on a southeastern Queensland dairy.</title>
        <authorList>
            <person name="Workentine M.L."/>
            <person name="Price R."/>
            <person name="Olchowy T."/>
        </authorList>
    </citation>
    <scope>NUCLEOTIDE SEQUENCE [LARGE SCALE GENOMIC DNA]</scope>
    <source>
        <strain evidence="10 11">OLC4459-A17</strain>
    </source>
</reference>
<dbReference type="GO" id="GO:0005886">
    <property type="term" value="C:plasma membrane"/>
    <property type="evidence" value="ECO:0007669"/>
    <property type="project" value="UniProtKB-SubCell"/>
</dbReference>
<evidence type="ECO:0000256" key="5">
    <source>
        <dbReference type="ARBA" id="ARBA00022475"/>
    </source>
</evidence>
<dbReference type="CDD" id="cd16914">
    <property type="entry name" value="EcfT"/>
    <property type="match status" value="1"/>
</dbReference>
<sequence>MDKLILGRYIPGDSLIHRLDPRSKLLAMIIYIIIIFWANNLVTNLIMLVFTMIIVFLSHIKLSFFLNGLKPMIGIILFTTLFQMFFKSEGNTLFQFWILKVTNVGLSQALLIFMRFVLIIFFSTLLTLTTTPLSLSDAVESLLKPLVIFKVPAHEIGLMLSLSLRFVPTLMDDTTRIMNAQKARGVDFGEGNLVQKVKSIIPILIPLFASSFKRADSLAIAMEARGYQGGEGRTKYRILDWRLKDTIAVNLVLILGVVLFLLKSPISN</sequence>
<comment type="subcellular location">
    <subcellularLocation>
        <location evidence="1 9">Cell membrane</location>
        <topology evidence="1 9">Multi-pass membrane protein</topology>
    </subcellularLocation>
</comment>
<feature type="transmembrane region" description="Helical" evidence="9">
    <location>
        <begin position="247"/>
        <end position="266"/>
    </location>
</feature>
<dbReference type="PANTHER" id="PTHR33514:SF13">
    <property type="entry name" value="PROTEIN ABCI12, CHLOROPLASTIC"/>
    <property type="match status" value="1"/>
</dbReference>
<feature type="transmembrane region" description="Helical" evidence="9">
    <location>
        <begin position="64"/>
        <end position="86"/>
    </location>
</feature>
<evidence type="ECO:0000256" key="9">
    <source>
        <dbReference type="HAMAP-Rule" id="MF_01461"/>
    </source>
</evidence>
<organism evidence="10 11">
    <name type="scientific">Streptococcus uberis</name>
    <dbReference type="NCBI Taxonomy" id="1349"/>
    <lineage>
        <taxon>Bacteria</taxon>
        <taxon>Bacillati</taxon>
        <taxon>Bacillota</taxon>
        <taxon>Bacilli</taxon>
        <taxon>Lactobacillales</taxon>
        <taxon>Streptococcaceae</taxon>
        <taxon>Streptococcus</taxon>
    </lineage>
</organism>
<evidence type="ECO:0000256" key="1">
    <source>
        <dbReference type="ARBA" id="ARBA00004651"/>
    </source>
</evidence>
<dbReference type="EMBL" id="WLXI01000034">
    <property type="protein sequence ID" value="MTD01306.1"/>
    <property type="molecule type" value="Genomic_DNA"/>
</dbReference>
<dbReference type="InterPro" id="IPR003339">
    <property type="entry name" value="ABC/ECF_trnsptr_transmembrane"/>
</dbReference>
<dbReference type="InterPro" id="IPR024919">
    <property type="entry name" value="EcfT"/>
</dbReference>
<feature type="transmembrane region" description="Helical" evidence="9">
    <location>
        <begin position="28"/>
        <end position="57"/>
    </location>
</feature>
<evidence type="ECO:0000256" key="2">
    <source>
        <dbReference type="ARBA" id="ARBA00005660"/>
    </source>
</evidence>
<evidence type="ECO:0000313" key="11">
    <source>
        <dbReference type="Proteomes" id="UP000483839"/>
    </source>
</evidence>
<keyword evidence="4 9" id="KW-0813">Transport</keyword>
<comment type="subunit">
    <text evidence="9">Forms a stable energy-coupling factor (ECF) transporter complex composed of 2 membrane-embedded substrate-binding proteins (S component), 2 ATP-binding proteins (A component) and 2 transmembrane proteins (T component).</text>
</comment>
<dbReference type="GO" id="GO:0022857">
    <property type="term" value="F:transmembrane transporter activity"/>
    <property type="evidence" value="ECO:0007669"/>
    <property type="project" value="UniProtKB-UniRule"/>
</dbReference>
<dbReference type="Proteomes" id="UP000483839">
    <property type="component" value="Unassembled WGS sequence"/>
</dbReference>
<evidence type="ECO:0000313" key="10">
    <source>
        <dbReference type="EMBL" id="MTD01306.1"/>
    </source>
</evidence>
<dbReference type="HAMAP" id="MF_01461">
    <property type="entry name" value="EcfT"/>
    <property type="match status" value="1"/>
</dbReference>
<feature type="transmembrane region" description="Helical" evidence="9">
    <location>
        <begin position="106"/>
        <end position="128"/>
    </location>
</feature>
<evidence type="ECO:0000256" key="7">
    <source>
        <dbReference type="ARBA" id="ARBA00022989"/>
    </source>
</evidence>
<keyword evidence="5 9" id="KW-1003">Cell membrane</keyword>
<proteinExistence type="inferred from homology"/>
<evidence type="ECO:0000256" key="8">
    <source>
        <dbReference type="ARBA" id="ARBA00023136"/>
    </source>
</evidence>
<evidence type="ECO:0000256" key="6">
    <source>
        <dbReference type="ARBA" id="ARBA00022692"/>
    </source>
</evidence>
<comment type="similarity">
    <text evidence="2 9">Belongs to the energy-coupling factor EcfT family.</text>
</comment>
<name>A0A6L6G953_STRUB</name>
<keyword evidence="6 9" id="KW-0812">Transmembrane</keyword>
<evidence type="ECO:0000256" key="4">
    <source>
        <dbReference type="ARBA" id="ARBA00022448"/>
    </source>
</evidence>
<gene>
    <name evidence="9" type="primary">ecfT</name>
    <name evidence="10" type="ORF">GKS16_03320</name>
</gene>
<protein>
    <recommendedName>
        <fullName evidence="3 9">Energy-coupling factor transporter transmembrane protein EcfT</fullName>
        <shortName evidence="9">ECF transporter T component EcfT</shortName>
    </recommendedName>
</protein>
<dbReference type="Pfam" id="PF02361">
    <property type="entry name" value="CbiQ"/>
    <property type="match status" value="1"/>
</dbReference>